<evidence type="ECO:0000313" key="13">
    <source>
        <dbReference type="EMBL" id="EOA29645.1"/>
    </source>
</evidence>
<evidence type="ECO:0000256" key="1">
    <source>
        <dbReference type="ARBA" id="ARBA00004141"/>
    </source>
</evidence>
<evidence type="ECO:0000256" key="2">
    <source>
        <dbReference type="ARBA" id="ARBA00008017"/>
    </source>
</evidence>
<evidence type="ECO:0000256" key="11">
    <source>
        <dbReference type="SAM" id="Phobius"/>
    </source>
</evidence>
<keyword evidence="7 9" id="KW-0472">Membrane</keyword>
<dbReference type="GO" id="GO:0050982">
    <property type="term" value="P:detection of mechanical stimulus"/>
    <property type="evidence" value="ECO:0007669"/>
    <property type="project" value="UniProtKB-ARBA"/>
</dbReference>
<feature type="compositionally biased region" description="Basic and acidic residues" evidence="10">
    <location>
        <begin position="64"/>
        <end position="74"/>
    </location>
</feature>
<evidence type="ECO:0000256" key="4">
    <source>
        <dbReference type="ARBA" id="ARBA00022692"/>
    </source>
</evidence>
<keyword evidence="6" id="KW-0406">Ion transport</keyword>
<evidence type="ECO:0000256" key="7">
    <source>
        <dbReference type="ARBA" id="ARBA00023136"/>
    </source>
</evidence>
<keyword evidence="3" id="KW-0813">Transport</keyword>
<dbReference type="PANTHER" id="PTHR31618:SF24">
    <property type="entry name" value="MECHANOSENSITIVE ION CHANNEL PROTEIN 8"/>
    <property type="match status" value="1"/>
</dbReference>
<dbReference type="GO" id="GO:0006820">
    <property type="term" value="P:monoatomic anion transport"/>
    <property type="evidence" value="ECO:0007669"/>
    <property type="project" value="TreeGrafter"/>
</dbReference>
<evidence type="ECO:0000256" key="6">
    <source>
        <dbReference type="ARBA" id="ARBA00023065"/>
    </source>
</evidence>
<dbReference type="EMBL" id="KB870807">
    <property type="protein sequence ID" value="EOA29645.1"/>
    <property type="molecule type" value="Genomic_DNA"/>
</dbReference>
<dbReference type="InterPro" id="IPR010920">
    <property type="entry name" value="LSM_dom_sf"/>
</dbReference>
<dbReference type="GO" id="GO:0008381">
    <property type="term" value="F:mechanosensitive monoatomic ion channel activity"/>
    <property type="evidence" value="ECO:0007669"/>
    <property type="project" value="TreeGrafter"/>
</dbReference>
<feature type="compositionally biased region" description="Low complexity" evidence="10">
    <location>
        <begin position="204"/>
        <end position="229"/>
    </location>
</feature>
<feature type="transmembrane region" description="Helical" evidence="11">
    <location>
        <begin position="312"/>
        <end position="329"/>
    </location>
</feature>
<feature type="region of interest" description="Disordered" evidence="10">
    <location>
        <begin position="254"/>
        <end position="279"/>
    </location>
</feature>
<feature type="transmembrane region" description="Helical" evidence="11">
    <location>
        <begin position="587"/>
        <end position="611"/>
    </location>
</feature>
<dbReference type="Pfam" id="PF00924">
    <property type="entry name" value="MS_channel_2nd"/>
    <property type="match status" value="1"/>
</dbReference>
<feature type="compositionally biased region" description="Basic and acidic residues" evidence="10">
    <location>
        <begin position="32"/>
        <end position="51"/>
    </location>
</feature>
<feature type="compositionally biased region" description="Polar residues" evidence="10">
    <location>
        <begin position="166"/>
        <end position="180"/>
    </location>
</feature>
<evidence type="ECO:0000256" key="5">
    <source>
        <dbReference type="ARBA" id="ARBA00022989"/>
    </source>
</evidence>
<dbReference type="PANTHER" id="PTHR31618">
    <property type="entry name" value="MECHANOSENSITIVE ION CHANNEL PROTEIN 5"/>
    <property type="match status" value="1"/>
</dbReference>
<comment type="similarity">
    <text evidence="2 9">Belongs to the MscS (TC 1.A.23) family.</text>
</comment>
<comment type="subcellular location">
    <subcellularLocation>
        <location evidence="1">Membrane</location>
        <topology evidence="1">Multi-pass membrane protein</topology>
    </subcellularLocation>
</comment>
<feature type="region of interest" description="Disordered" evidence="10">
    <location>
        <begin position="1"/>
        <end position="75"/>
    </location>
</feature>
<feature type="domain" description="Mechanosensitive ion channel MscS" evidence="12">
    <location>
        <begin position="597"/>
        <end position="663"/>
    </location>
</feature>
<dbReference type="Proteomes" id="UP000029121">
    <property type="component" value="Unassembled WGS sequence"/>
</dbReference>
<evidence type="ECO:0000259" key="12">
    <source>
        <dbReference type="Pfam" id="PF00924"/>
    </source>
</evidence>
<feature type="transmembrane region" description="Helical" evidence="11">
    <location>
        <begin position="392"/>
        <end position="410"/>
    </location>
</feature>
<sequence length="790" mass="90611">MDFRNSFKSHHSSYKQIKSPGDQSDASPEHLPILHDHDHHSGMVDNTKPESNRSSLDDDEEDDGRNAPVERDASYKFWQDNTTATTSSLDHTSSRVSAKDPIAINRKSDRFSGSFDFAHGGGGKAIIEESPTKMVAAGGESMNRWRVRNDHEITLDVDQDNDDVSHQTMPTPTSTARTSFDASRELRVSFNVRGAGGGTYVAGSVPSSSSHSSTSSSATMRTNQDQTQQQEDEVLRCTSNVSFQRKSEIISRVKTRSRLQDPPREEETPFSGWRSGQLKSGLLGDIDEEDDPLAEEDVPDEYKSGKLDAITLLQWLSLVAIIAALACSLSIRSWKKVRVWNLHLWKWEVFLLVLICGRLVSGWGIRIVVFFIERNFLLRKRVLYFVYGVRRAVQNCLWLGLVLLAWHFLFDKKVQRETKSKMNHKNISAWNMKRLMKIVRNVSLTTLDEQMLESAYEDESTRQIRSEKEAKAAARKIFKNVAQRGAKYIYLENLMRYLREDEAIKTMGLFEGAPENKRITKSALKNWLVNAFRERRALALTLNDTKTAVNKLHHMINIVTAIVIVVIWLVLLEIASSKVLLFVSSQVVLLAFIFGNTVKTVFESIIFLFIVHPYDVGDRCEIDNVQLVVEEMNILTTVFLRYDNLKIMYPNSLLWQKSINNYYRSPDMGDAIEFCVHITTPLEKIDLIKQRISNYIDNKPEYWYPQAKIVVKDVEDLHIVRLAIWPFQRINFQDMLERWSRRGVLVEEVIKILLELDIQHRFYPLDINIRTMPTVVSNRTPPGWAQIPPA</sequence>
<evidence type="ECO:0000256" key="10">
    <source>
        <dbReference type="SAM" id="MobiDB-lite"/>
    </source>
</evidence>
<dbReference type="InterPro" id="IPR023408">
    <property type="entry name" value="MscS_beta-dom_sf"/>
</dbReference>
<evidence type="ECO:0000313" key="14">
    <source>
        <dbReference type="Proteomes" id="UP000029121"/>
    </source>
</evidence>
<dbReference type="Gene3D" id="2.30.30.60">
    <property type="match status" value="1"/>
</dbReference>
<dbReference type="FunFam" id="2.30.30.60:FF:000003">
    <property type="entry name" value="Predicted mechanosensitive ion channel"/>
    <property type="match status" value="1"/>
</dbReference>
<dbReference type="InterPro" id="IPR016688">
    <property type="entry name" value="MscS-like_plants/fungi"/>
</dbReference>
<feature type="transmembrane region" description="Helical" evidence="11">
    <location>
        <begin position="555"/>
        <end position="575"/>
    </location>
</feature>
<feature type="region of interest" description="Disordered" evidence="10">
    <location>
        <begin position="161"/>
        <end position="180"/>
    </location>
</feature>
<dbReference type="PIRSF" id="PIRSF017209">
    <property type="entry name" value="Memb_At2g17000_prd"/>
    <property type="match status" value="1"/>
</dbReference>
<accession>R0HW52</accession>
<reference evidence="14" key="1">
    <citation type="journal article" date="2013" name="Nat. Genet.">
        <title>The Capsella rubella genome and the genomic consequences of rapid mating system evolution.</title>
        <authorList>
            <person name="Slotte T."/>
            <person name="Hazzouri K.M."/>
            <person name="Agren J.A."/>
            <person name="Koenig D."/>
            <person name="Maumus F."/>
            <person name="Guo Y.L."/>
            <person name="Steige K."/>
            <person name="Platts A.E."/>
            <person name="Escobar J.S."/>
            <person name="Newman L.K."/>
            <person name="Wang W."/>
            <person name="Mandakova T."/>
            <person name="Vello E."/>
            <person name="Smith L.M."/>
            <person name="Henz S.R."/>
            <person name="Steffen J."/>
            <person name="Takuno S."/>
            <person name="Brandvain Y."/>
            <person name="Coop G."/>
            <person name="Andolfatto P."/>
            <person name="Hu T.T."/>
            <person name="Blanchette M."/>
            <person name="Clark R.M."/>
            <person name="Quesneville H."/>
            <person name="Nordborg M."/>
            <person name="Gaut B.S."/>
            <person name="Lysak M.A."/>
            <person name="Jenkins J."/>
            <person name="Grimwood J."/>
            <person name="Chapman J."/>
            <person name="Prochnik S."/>
            <person name="Shu S."/>
            <person name="Rokhsar D."/>
            <person name="Schmutz J."/>
            <person name="Weigel D."/>
            <person name="Wright S.I."/>
        </authorList>
    </citation>
    <scope>NUCLEOTIDE SEQUENCE [LARGE SCALE GENOMIC DNA]</scope>
    <source>
        <strain evidence="14">cv. Monte Gargano</strain>
    </source>
</reference>
<name>R0HW52_9BRAS</name>
<dbReference type="AlphaFoldDB" id="R0HW52"/>
<evidence type="ECO:0000256" key="3">
    <source>
        <dbReference type="ARBA" id="ARBA00022448"/>
    </source>
</evidence>
<dbReference type="GO" id="GO:0005886">
    <property type="term" value="C:plasma membrane"/>
    <property type="evidence" value="ECO:0007669"/>
    <property type="project" value="UniProtKB-UniRule"/>
</dbReference>
<dbReference type="SUPFAM" id="SSF50182">
    <property type="entry name" value="Sm-like ribonucleoproteins"/>
    <property type="match status" value="1"/>
</dbReference>
<dbReference type="InterPro" id="IPR006685">
    <property type="entry name" value="MscS_channel_2nd"/>
</dbReference>
<keyword evidence="5 11" id="KW-1133">Transmembrane helix</keyword>
<feature type="compositionally biased region" description="Basic and acidic residues" evidence="10">
    <location>
        <begin position="258"/>
        <end position="267"/>
    </location>
</feature>
<keyword evidence="14" id="KW-1185">Reference proteome</keyword>
<proteinExistence type="inferred from homology"/>
<dbReference type="eggNOG" id="KOG4629">
    <property type="taxonomic scope" value="Eukaryota"/>
</dbReference>
<evidence type="ECO:0000256" key="9">
    <source>
        <dbReference type="PIRNR" id="PIRNR017209"/>
    </source>
</evidence>
<protein>
    <recommendedName>
        <fullName evidence="9">Mechanosensitive ion channel protein</fullName>
    </recommendedName>
</protein>
<keyword evidence="8" id="KW-0407">Ion channel</keyword>
<gene>
    <name evidence="13" type="ORF">CARUB_v10015147mg</name>
</gene>
<feature type="region of interest" description="Disordered" evidence="10">
    <location>
        <begin position="198"/>
        <end position="232"/>
    </location>
</feature>
<dbReference type="STRING" id="81985.R0HW52"/>
<evidence type="ECO:0000256" key="8">
    <source>
        <dbReference type="ARBA" id="ARBA00023303"/>
    </source>
</evidence>
<keyword evidence="4 11" id="KW-0812">Transmembrane</keyword>
<organism evidence="13 14">
    <name type="scientific">Capsella rubella</name>
    <dbReference type="NCBI Taxonomy" id="81985"/>
    <lineage>
        <taxon>Eukaryota</taxon>
        <taxon>Viridiplantae</taxon>
        <taxon>Streptophyta</taxon>
        <taxon>Embryophyta</taxon>
        <taxon>Tracheophyta</taxon>
        <taxon>Spermatophyta</taxon>
        <taxon>Magnoliopsida</taxon>
        <taxon>eudicotyledons</taxon>
        <taxon>Gunneridae</taxon>
        <taxon>Pentapetalae</taxon>
        <taxon>rosids</taxon>
        <taxon>malvids</taxon>
        <taxon>Brassicales</taxon>
        <taxon>Brassicaceae</taxon>
        <taxon>Camelineae</taxon>
        <taxon>Capsella</taxon>
    </lineage>
</organism>
<feature type="transmembrane region" description="Helical" evidence="11">
    <location>
        <begin position="349"/>
        <end position="372"/>
    </location>
</feature>